<dbReference type="OrthoDB" id="3695593at2759"/>
<protein>
    <recommendedName>
        <fullName evidence="3">F-box domain-containing protein</fullName>
    </recommendedName>
</protein>
<proteinExistence type="predicted"/>
<dbReference type="Proteomes" id="UP000799424">
    <property type="component" value="Unassembled WGS sequence"/>
</dbReference>
<evidence type="ECO:0000313" key="1">
    <source>
        <dbReference type="EMBL" id="KAF2824973.1"/>
    </source>
</evidence>
<gene>
    <name evidence="1" type="ORF">CC86DRAFT_49239</name>
</gene>
<evidence type="ECO:0008006" key="3">
    <source>
        <dbReference type="Google" id="ProtNLM"/>
    </source>
</evidence>
<keyword evidence="2" id="KW-1185">Reference proteome</keyword>
<name>A0A6A6ZVU0_9PLEO</name>
<organism evidence="1 2">
    <name type="scientific">Ophiobolus disseminans</name>
    <dbReference type="NCBI Taxonomy" id="1469910"/>
    <lineage>
        <taxon>Eukaryota</taxon>
        <taxon>Fungi</taxon>
        <taxon>Dikarya</taxon>
        <taxon>Ascomycota</taxon>
        <taxon>Pezizomycotina</taxon>
        <taxon>Dothideomycetes</taxon>
        <taxon>Pleosporomycetidae</taxon>
        <taxon>Pleosporales</taxon>
        <taxon>Pleosporineae</taxon>
        <taxon>Phaeosphaeriaceae</taxon>
        <taxon>Ophiobolus</taxon>
    </lineage>
</organism>
<evidence type="ECO:0000313" key="2">
    <source>
        <dbReference type="Proteomes" id="UP000799424"/>
    </source>
</evidence>
<reference evidence="1" key="1">
    <citation type="journal article" date="2020" name="Stud. Mycol.">
        <title>101 Dothideomycetes genomes: a test case for predicting lifestyles and emergence of pathogens.</title>
        <authorList>
            <person name="Haridas S."/>
            <person name="Albert R."/>
            <person name="Binder M."/>
            <person name="Bloem J."/>
            <person name="Labutti K."/>
            <person name="Salamov A."/>
            <person name="Andreopoulos B."/>
            <person name="Baker S."/>
            <person name="Barry K."/>
            <person name="Bills G."/>
            <person name="Bluhm B."/>
            <person name="Cannon C."/>
            <person name="Castanera R."/>
            <person name="Culley D."/>
            <person name="Daum C."/>
            <person name="Ezra D."/>
            <person name="Gonzalez J."/>
            <person name="Henrissat B."/>
            <person name="Kuo A."/>
            <person name="Liang C."/>
            <person name="Lipzen A."/>
            <person name="Lutzoni F."/>
            <person name="Magnuson J."/>
            <person name="Mondo S."/>
            <person name="Nolan M."/>
            <person name="Ohm R."/>
            <person name="Pangilinan J."/>
            <person name="Park H.-J."/>
            <person name="Ramirez L."/>
            <person name="Alfaro M."/>
            <person name="Sun H."/>
            <person name="Tritt A."/>
            <person name="Yoshinaga Y."/>
            <person name="Zwiers L.-H."/>
            <person name="Turgeon B."/>
            <person name="Goodwin S."/>
            <person name="Spatafora J."/>
            <person name="Crous P."/>
            <person name="Grigoriev I."/>
        </authorList>
    </citation>
    <scope>NUCLEOTIDE SEQUENCE</scope>
    <source>
        <strain evidence="1">CBS 113818</strain>
    </source>
</reference>
<accession>A0A6A6ZVU0</accession>
<dbReference type="EMBL" id="MU006229">
    <property type="protein sequence ID" value="KAF2824973.1"/>
    <property type="molecule type" value="Genomic_DNA"/>
</dbReference>
<sequence>MTTSLVFEGYRFGHVSPLADFSFPALRALALINCDYVLLQNLTASQFPKLKTLMVKDCPLVMSLGVEPFIQNLVGLLEHVLHGQDAMMVDEATIFRHASTLEILSVRRKQTSVERPAFMRTTQDLRTMLRSLTAIRHLSYFIGGNVMICLQGNLVWPSEELQAALEILTPFEHLQTLHLLCEAVLFSYKSKITSQDIRRLSECHMFEAVVAGEAMQLITHGPSALAGEHSMEYLSLTANFIVPSSMSAGDLQQAISETQQATKHILSLKPSTVCGLAAQLKEDMITRYENDGY</sequence>
<dbReference type="SUPFAM" id="SSF52047">
    <property type="entry name" value="RNI-like"/>
    <property type="match status" value="1"/>
</dbReference>
<dbReference type="AlphaFoldDB" id="A0A6A6ZVU0"/>